<evidence type="ECO:0000313" key="2">
    <source>
        <dbReference type="Proteomes" id="UP000811899"/>
    </source>
</evidence>
<reference evidence="1 2" key="1">
    <citation type="submission" date="2021-05" db="EMBL/GenBank/DDBJ databases">
        <title>The draft genome of Geobacter pelophilus DSM 12255.</title>
        <authorList>
            <person name="Xu Z."/>
            <person name="Masuda Y."/>
            <person name="Itoh H."/>
            <person name="Senoo K."/>
        </authorList>
    </citation>
    <scope>NUCLEOTIDE SEQUENCE [LARGE SCALE GENOMIC DNA]</scope>
    <source>
        <strain evidence="1 2">DSM 12255</strain>
    </source>
</reference>
<dbReference type="EMBL" id="JAHCVJ010000011">
    <property type="protein sequence ID" value="MBT0666361.1"/>
    <property type="molecule type" value="Genomic_DNA"/>
</dbReference>
<comment type="caution">
    <text evidence="1">The sequence shown here is derived from an EMBL/GenBank/DDBJ whole genome shotgun (WGS) entry which is preliminary data.</text>
</comment>
<protein>
    <recommendedName>
        <fullName evidence="3">Chitinase</fullName>
    </recommendedName>
</protein>
<dbReference type="SUPFAM" id="SSF53955">
    <property type="entry name" value="Lysozyme-like"/>
    <property type="match status" value="1"/>
</dbReference>
<evidence type="ECO:0008006" key="3">
    <source>
        <dbReference type="Google" id="ProtNLM"/>
    </source>
</evidence>
<organism evidence="1 2">
    <name type="scientific">Geoanaerobacter pelophilus</name>
    <dbReference type="NCBI Taxonomy" id="60036"/>
    <lineage>
        <taxon>Bacteria</taxon>
        <taxon>Pseudomonadati</taxon>
        <taxon>Thermodesulfobacteriota</taxon>
        <taxon>Desulfuromonadia</taxon>
        <taxon>Geobacterales</taxon>
        <taxon>Geobacteraceae</taxon>
        <taxon>Geoanaerobacter</taxon>
    </lineage>
</organism>
<dbReference type="AlphaFoldDB" id="A0AAW4L5T7"/>
<sequence>MISVDQFKTLFPQNKQSQAWTDALNAILPKYGINTRPRIMAFLAQAGHESQAFTRLVENLNYSAEALTRTWPKRFPAEIAGQYAHQPERIANRAYADRMGNGPESSGDGWKHRGRGLGQLTGKDKYREFAKAAGKSYDEIFAYLETKEGAIESFCWYWVNNGCNALADAEKFIALTKRINGGTNGLEDRTALYEHAVKVFQA</sequence>
<name>A0AAW4L5T7_9BACT</name>
<dbReference type="PANTHER" id="PTHR34408:SF1">
    <property type="entry name" value="GLYCOSYL HYDROLASE FAMILY 19 DOMAIN-CONTAINING PROTEIN HI_1415"/>
    <property type="match status" value="1"/>
</dbReference>
<dbReference type="RefSeq" id="WP_214173135.1">
    <property type="nucleotide sequence ID" value="NZ_JAHCVJ010000011.1"/>
</dbReference>
<evidence type="ECO:0000313" key="1">
    <source>
        <dbReference type="EMBL" id="MBT0666361.1"/>
    </source>
</evidence>
<keyword evidence="2" id="KW-1185">Reference proteome</keyword>
<proteinExistence type="predicted"/>
<dbReference type="InterPro" id="IPR052354">
    <property type="entry name" value="Cell_Wall_Dynamics_Protein"/>
</dbReference>
<dbReference type="InterPro" id="IPR023346">
    <property type="entry name" value="Lysozyme-like_dom_sf"/>
</dbReference>
<dbReference type="PANTHER" id="PTHR34408">
    <property type="entry name" value="FAMILY PROTEIN, PUTATIVE-RELATED"/>
    <property type="match status" value="1"/>
</dbReference>
<dbReference type="Gene3D" id="1.10.530.10">
    <property type="match status" value="1"/>
</dbReference>
<gene>
    <name evidence="1" type="ORF">KI809_18795</name>
</gene>
<dbReference type="Proteomes" id="UP000811899">
    <property type="component" value="Unassembled WGS sequence"/>
</dbReference>
<accession>A0AAW4L5T7</accession>